<dbReference type="GO" id="GO:0015627">
    <property type="term" value="C:type II protein secretion system complex"/>
    <property type="evidence" value="ECO:0007669"/>
    <property type="project" value="TreeGrafter"/>
</dbReference>
<dbReference type="SUPFAM" id="SSF47781">
    <property type="entry name" value="RuvA domain 2-like"/>
    <property type="match status" value="1"/>
</dbReference>
<reference evidence="3 4" key="1">
    <citation type="submission" date="2016-11" db="EMBL/GenBank/DDBJ databases">
        <authorList>
            <person name="Jaros S."/>
            <person name="Januszkiewicz K."/>
            <person name="Wedrychowicz H."/>
        </authorList>
    </citation>
    <scope>NUCLEOTIDE SEQUENCE [LARGE SCALE GENOMIC DNA]</scope>
    <source>
        <strain evidence="3 4">CGMCC 1.10190</strain>
    </source>
</reference>
<organism evidence="3 4">
    <name type="scientific">Pollutimonas bauzanensis</name>
    <dbReference type="NCBI Taxonomy" id="658167"/>
    <lineage>
        <taxon>Bacteria</taxon>
        <taxon>Pseudomonadati</taxon>
        <taxon>Pseudomonadota</taxon>
        <taxon>Betaproteobacteria</taxon>
        <taxon>Burkholderiales</taxon>
        <taxon>Alcaligenaceae</taxon>
        <taxon>Pollutimonas</taxon>
    </lineage>
</organism>
<feature type="region of interest" description="Disordered" evidence="1">
    <location>
        <begin position="1"/>
        <end position="31"/>
    </location>
</feature>
<evidence type="ECO:0000313" key="3">
    <source>
        <dbReference type="EMBL" id="SHG86815.1"/>
    </source>
</evidence>
<dbReference type="STRING" id="658167.SAMN04488135_101466"/>
<dbReference type="Pfam" id="PF12836">
    <property type="entry name" value="HHH_3"/>
    <property type="match status" value="1"/>
</dbReference>
<dbReference type="AlphaFoldDB" id="A0A1M5NBF8"/>
<dbReference type="InterPro" id="IPR010994">
    <property type="entry name" value="RuvA_2-like"/>
</dbReference>
<feature type="domain" description="Helix-hairpin-helix DNA-binding motif class 1" evidence="2">
    <location>
        <begin position="90"/>
        <end position="109"/>
    </location>
</feature>
<dbReference type="Proteomes" id="UP000184226">
    <property type="component" value="Unassembled WGS sequence"/>
</dbReference>
<proteinExistence type="predicted"/>
<gene>
    <name evidence="3" type="ORF">SAMN04488135_101466</name>
</gene>
<dbReference type="Gene3D" id="1.10.150.280">
    <property type="entry name" value="AF1531-like domain"/>
    <property type="match status" value="1"/>
</dbReference>
<feature type="compositionally biased region" description="Low complexity" evidence="1">
    <location>
        <begin position="14"/>
        <end position="24"/>
    </location>
</feature>
<evidence type="ECO:0000256" key="1">
    <source>
        <dbReference type="SAM" id="MobiDB-lite"/>
    </source>
</evidence>
<dbReference type="OrthoDB" id="8687931at2"/>
<dbReference type="GO" id="GO:0003677">
    <property type="term" value="F:DNA binding"/>
    <property type="evidence" value="ECO:0007669"/>
    <property type="project" value="InterPro"/>
</dbReference>
<dbReference type="RefSeq" id="WP_084135641.1">
    <property type="nucleotide sequence ID" value="NZ_FQXE01000001.1"/>
</dbReference>
<dbReference type="SMART" id="SM00278">
    <property type="entry name" value="HhH1"/>
    <property type="match status" value="2"/>
</dbReference>
<dbReference type="GO" id="GO:0015628">
    <property type="term" value="P:protein secretion by the type II secretion system"/>
    <property type="evidence" value="ECO:0007669"/>
    <property type="project" value="TreeGrafter"/>
</dbReference>
<dbReference type="InterPro" id="IPR003583">
    <property type="entry name" value="Hlx-hairpin-Hlx_DNA-bd_motif"/>
</dbReference>
<evidence type="ECO:0000313" key="4">
    <source>
        <dbReference type="Proteomes" id="UP000184226"/>
    </source>
</evidence>
<feature type="region of interest" description="Disordered" evidence="1">
    <location>
        <begin position="143"/>
        <end position="194"/>
    </location>
</feature>
<dbReference type="EMBL" id="FQXE01000001">
    <property type="protein sequence ID" value="SHG86815.1"/>
    <property type="molecule type" value="Genomic_DNA"/>
</dbReference>
<evidence type="ECO:0000259" key="2">
    <source>
        <dbReference type="SMART" id="SM00278"/>
    </source>
</evidence>
<feature type="domain" description="Helix-hairpin-helix DNA-binding motif class 1" evidence="2">
    <location>
        <begin position="121"/>
        <end position="140"/>
    </location>
</feature>
<protein>
    <submittedName>
        <fullName evidence="3">Competence protein ComEA</fullName>
    </submittedName>
</protein>
<dbReference type="PANTHER" id="PTHR21180:SF32">
    <property type="entry name" value="ENDONUCLEASE_EXONUCLEASE_PHOSPHATASE FAMILY DOMAIN-CONTAINING PROTEIN 1"/>
    <property type="match status" value="1"/>
</dbReference>
<keyword evidence="4" id="KW-1185">Reference proteome</keyword>
<dbReference type="PANTHER" id="PTHR21180">
    <property type="entry name" value="ENDONUCLEASE/EXONUCLEASE/PHOSPHATASE FAMILY DOMAIN-CONTAINING PROTEIN 1"/>
    <property type="match status" value="1"/>
</dbReference>
<name>A0A1M5NBF8_9BURK</name>
<dbReference type="GO" id="GO:0006281">
    <property type="term" value="P:DNA repair"/>
    <property type="evidence" value="ECO:0007669"/>
    <property type="project" value="InterPro"/>
</dbReference>
<accession>A0A1M5NBF8</accession>
<sequence>MNPFTESTVAHPLARGASPRAAGAPGAGGRKKRRSLVGWALGAMGLATSLGLPQAGALPAGALLARAGMLASVVAPGAAHAIDVNSATQEQLESVRGIGPKTAQTIIDERARGGRYESFADLSERVKGIGPKKAVSLQAAGLTLGGQGAGKPPDPSQDATASGGSGARLEPGGADAARKPGRTGAAPRALKKSP</sequence>
<dbReference type="InterPro" id="IPR051675">
    <property type="entry name" value="Endo/Exo/Phosphatase_dom_1"/>
</dbReference>